<dbReference type="Proteomes" id="UP000235786">
    <property type="component" value="Unassembled WGS sequence"/>
</dbReference>
<gene>
    <name evidence="1" type="ORF">L207DRAFT_258190</name>
</gene>
<accession>A0A2J6S4C8</accession>
<evidence type="ECO:0000313" key="1">
    <source>
        <dbReference type="EMBL" id="PMD45619.1"/>
    </source>
</evidence>
<dbReference type="EMBL" id="KZ613940">
    <property type="protein sequence ID" value="PMD45619.1"/>
    <property type="molecule type" value="Genomic_DNA"/>
</dbReference>
<evidence type="ECO:0000313" key="2">
    <source>
        <dbReference type="Proteomes" id="UP000235786"/>
    </source>
</evidence>
<keyword evidence="2" id="KW-1185">Reference proteome</keyword>
<evidence type="ECO:0008006" key="3">
    <source>
        <dbReference type="Google" id="ProtNLM"/>
    </source>
</evidence>
<name>A0A2J6S4C8_HYAVF</name>
<proteinExistence type="predicted"/>
<dbReference type="AlphaFoldDB" id="A0A2J6S4C8"/>
<protein>
    <recommendedName>
        <fullName evidence="3">Heterokaryon incompatibility domain-containing protein</fullName>
    </recommendedName>
</protein>
<organism evidence="1 2">
    <name type="scientific">Hyaloscypha variabilis (strain UAMH 11265 / GT02V1 / F)</name>
    <name type="common">Meliniomyces variabilis</name>
    <dbReference type="NCBI Taxonomy" id="1149755"/>
    <lineage>
        <taxon>Eukaryota</taxon>
        <taxon>Fungi</taxon>
        <taxon>Dikarya</taxon>
        <taxon>Ascomycota</taxon>
        <taxon>Pezizomycotina</taxon>
        <taxon>Leotiomycetes</taxon>
        <taxon>Helotiales</taxon>
        <taxon>Hyaloscyphaceae</taxon>
        <taxon>Hyaloscypha</taxon>
        <taxon>Hyaloscypha variabilis</taxon>
    </lineage>
</organism>
<dbReference type="PANTHER" id="PTHR10622:SF10">
    <property type="entry name" value="HET DOMAIN-CONTAINING PROTEIN"/>
    <property type="match status" value="1"/>
</dbReference>
<sequence length="335" mass="38350">MPLIYGEGVHAFIRLQLEIIKSTADHSIFASTPSKSTHDSQDLYEKDCASGLSENRGALTPWIDDFENSRRITSSPDDIESSFEMTNLGLRISLWCIVESTLDDGRRNLLAYLDCFCDLEWVGIRLREAKDIGGKPSGRFYRYGGLQKLGRLELGRNYDAQFTVLHIIQPTRRHEWGSKAAGRTPCSVDYGNLVKAGYQVERLLGPSERSLYKDNFKVIFEHELGDEKLRKLPWIFIFKHAIRTTRFWVLIGIQNVNLGTMIKIDSSKEDPPASIYDAQQYQCSYDIGYYVPFWIYANEKQVSHFEIVKLSVRRALISSRPGYMIKAILKSDVVV</sequence>
<dbReference type="PANTHER" id="PTHR10622">
    <property type="entry name" value="HET DOMAIN-CONTAINING PROTEIN"/>
    <property type="match status" value="1"/>
</dbReference>
<dbReference type="OrthoDB" id="3787959at2759"/>
<reference evidence="1 2" key="1">
    <citation type="submission" date="2016-04" db="EMBL/GenBank/DDBJ databases">
        <title>A degradative enzymes factory behind the ericoid mycorrhizal symbiosis.</title>
        <authorList>
            <consortium name="DOE Joint Genome Institute"/>
            <person name="Martino E."/>
            <person name="Morin E."/>
            <person name="Grelet G."/>
            <person name="Kuo A."/>
            <person name="Kohler A."/>
            <person name="Daghino S."/>
            <person name="Barry K."/>
            <person name="Choi C."/>
            <person name="Cichocki N."/>
            <person name="Clum A."/>
            <person name="Copeland A."/>
            <person name="Hainaut M."/>
            <person name="Haridas S."/>
            <person name="Labutti K."/>
            <person name="Lindquist E."/>
            <person name="Lipzen A."/>
            <person name="Khouja H.-R."/>
            <person name="Murat C."/>
            <person name="Ohm R."/>
            <person name="Olson A."/>
            <person name="Spatafora J."/>
            <person name="Veneault-Fourrey C."/>
            <person name="Henrissat B."/>
            <person name="Grigoriev I."/>
            <person name="Martin F."/>
            <person name="Perotto S."/>
        </authorList>
    </citation>
    <scope>NUCLEOTIDE SEQUENCE [LARGE SCALE GENOMIC DNA]</scope>
    <source>
        <strain evidence="1 2">F</strain>
    </source>
</reference>